<keyword evidence="2" id="KW-1185">Reference proteome</keyword>
<protein>
    <submittedName>
        <fullName evidence="1">Uncharacterized protein</fullName>
    </submittedName>
</protein>
<dbReference type="EMBL" id="JACJHZ010000001">
    <property type="protein sequence ID" value="MBA9018306.1"/>
    <property type="molecule type" value="Genomic_DNA"/>
</dbReference>
<evidence type="ECO:0000313" key="2">
    <source>
        <dbReference type="Proteomes" id="UP000587524"/>
    </source>
</evidence>
<evidence type="ECO:0000313" key="1">
    <source>
        <dbReference type="EMBL" id="MBA9018306.1"/>
    </source>
</evidence>
<gene>
    <name evidence="1" type="ORF">HNQ97_000291</name>
</gene>
<proteinExistence type="predicted"/>
<organism evidence="1 2">
    <name type="scientific">Aminobacter ciceronei</name>
    <dbReference type="NCBI Taxonomy" id="150723"/>
    <lineage>
        <taxon>Bacteria</taxon>
        <taxon>Pseudomonadati</taxon>
        <taxon>Pseudomonadota</taxon>
        <taxon>Alphaproteobacteria</taxon>
        <taxon>Hyphomicrobiales</taxon>
        <taxon>Phyllobacteriaceae</taxon>
        <taxon>Aminobacter</taxon>
    </lineage>
</organism>
<sequence>MREAADEIGRHAETDFSLEFGFVHRRPDLVIVADKAARLNDKALARWRQLQALAVAFEEGAAETVFEPLHLLAYGCLCEVEYLGRTGHPAGVDHGQECSQQRDIDVVWHKNFLSRP</sequence>
<accession>A0ABR6C0L6</accession>
<dbReference type="Proteomes" id="UP000587524">
    <property type="component" value="Unassembled WGS sequence"/>
</dbReference>
<name>A0ABR6C0L6_9HYPH</name>
<reference evidence="1 2" key="1">
    <citation type="submission" date="2020-08" db="EMBL/GenBank/DDBJ databases">
        <title>Genomic Encyclopedia of Type Strains, Phase IV (KMG-IV): sequencing the most valuable type-strain genomes for metagenomic binning, comparative biology and taxonomic classification.</title>
        <authorList>
            <person name="Goeker M."/>
        </authorList>
    </citation>
    <scope>NUCLEOTIDE SEQUENCE [LARGE SCALE GENOMIC DNA]</scope>
    <source>
        <strain evidence="1 2">DSM 17455</strain>
    </source>
</reference>
<comment type="caution">
    <text evidence="1">The sequence shown here is derived from an EMBL/GenBank/DDBJ whole genome shotgun (WGS) entry which is preliminary data.</text>
</comment>